<organism evidence="7 8">
    <name type="scientific">[Clostridium] asparagiforme DSM 15981</name>
    <dbReference type="NCBI Taxonomy" id="518636"/>
    <lineage>
        <taxon>Bacteria</taxon>
        <taxon>Bacillati</taxon>
        <taxon>Bacillota</taxon>
        <taxon>Clostridia</taxon>
        <taxon>Lachnospirales</taxon>
        <taxon>Lachnospiraceae</taxon>
        <taxon>Enterocloster</taxon>
    </lineage>
</organism>
<evidence type="ECO:0000256" key="1">
    <source>
        <dbReference type="ARBA" id="ARBA00004651"/>
    </source>
</evidence>
<dbReference type="InterPro" id="IPR051679">
    <property type="entry name" value="DASS-Related_Transporters"/>
</dbReference>
<dbReference type="GO" id="GO:0005886">
    <property type="term" value="C:plasma membrane"/>
    <property type="evidence" value="ECO:0007669"/>
    <property type="project" value="UniProtKB-SubCell"/>
</dbReference>
<evidence type="ECO:0000313" key="8">
    <source>
        <dbReference type="Proteomes" id="UP000004756"/>
    </source>
</evidence>
<sequence>MYLFLKKRYIDCNMIQRRNSYMAEKKKKAFKMPHTFVIIISIILFATLMTWIIPAGQYARVENEAGIKVIDPSQFSFIERTPVNPLLIPLYIVKAICSRISLMLVILFSGGAFDMISKSGALHSAVARVAKVFQNRLYIFIPIMTTIFALICTTQGVNQFIAFAPVVVMITLAMGLDSITGAAIILLGGAVGFSTGMLNPSTTVVAQEIAELPTFSGIQYRAVCFVVFLIITNIYLVRYALKIHKDPDKSPMYEFDSQNEQKELDIDSFGSMNLRKTLIILSLVAALVGMVIGSVKFDWDMEELAATFIGLAVVVGFLSGETPSSMSKIFVDGCKKMITAALIIGLATTIANVMSAGKIVDTVVYGLASVLSHTPSFLMAPAMYIANTLINFVVVSGSGQAAAVMPIMIPLSDLLGVTRQTSVLAFNFGDGFCNYILPHSTALMGIISAVNIPYDRWMKFMWKLFLIWALTSCVMIGIAQAMHFGPM</sequence>
<feature type="transmembrane region" description="Helical" evidence="6">
    <location>
        <begin position="35"/>
        <end position="53"/>
    </location>
</feature>
<dbReference type="AlphaFoldDB" id="C0CW06"/>
<name>C0CW06_9FIRM</name>
<keyword evidence="4 6" id="KW-1133">Transmembrane helix</keyword>
<feature type="transmembrane region" description="Helical" evidence="6">
    <location>
        <begin position="464"/>
        <end position="484"/>
    </location>
</feature>
<feature type="transmembrane region" description="Helical" evidence="6">
    <location>
        <begin position="392"/>
        <end position="412"/>
    </location>
</feature>
<keyword evidence="2" id="KW-1003">Cell membrane</keyword>
<dbReference type="Pfam" id="PF03606">
    <property type="entry name" value="DcuC"/>
    <property type="match status" value="1"/>
</dbReference>
<gene>
    <name evidence="7" type="ORF">CLOSTASPAR_01160</name>
</gene>
<reference evidence="7 8" key="1">
    <citation type="submission" date="2009-01" db="EMBL/GenBank/DDBJ databases">
        <authorList>
            <person name="Fulton L."/>
            <person name="Clifton S."/>
            <person name="Fulton B."/>
            <person name="Xu J."/>
            <person name="Minx P."/>
            <person name="Pepin K.H."/>
            <person name="Johnson M."/>
            <person name="Bhonagiri V."/>
            <person name="Nash W.E."/>
            <person name="Mardis E.R."/>
            <person name="Wilson R.K."/>
        </authorList>
    </citation>
    <scope>NUCLEOTIDE SEQUENCE [LARGE SCALE GENOMIC DNA]</scope>
    <source>
        <strain evidence="7 8">DSM 15981</strain>
    </source>
</reference>
<evidence type="ECO:0000313" key="7">
    <source>
        <dbReference type="EMBL" id="EEG56698.1"/>
    </source>
</evidence>
<feature type="transmembrane region" description="Helical" evidence="6">
    <location>
        <begin position="91"/>
        <end position="113"/>
    </location>
</feature>
<dbReference type="PANTHER" id="PTHR43652:SF2">
    <property type="entry name" value="BASIC AMINO ACID ANTIPORTER YFCC-RELATED"/>
    <property type="match status" value="1"/>
</dbReference>
<accession>C0CW06</accession>
<feature type="transmembrane region" description="Helical" evidence="6">
    <location>
        <begin position="218"/>
        <end position="241"/>
    </location>
</feature>
<feature type="transmembrane region" description="Helical" evidence="6">
    <location>
        <begin position="303"/>
        <end position="320"/>
    </location>
</feature>
<dbReference type="Proteomes" id="UP000004756">
    <property type="component" value="Unassembled WGS sequence"/>
</dbReference>
<evidence type="ECO:0000256" key="5">
    <source>
        <dbReference type="ARBA" id="ARBA00023136"/>
    </source>
</evidence>
<dbReference type="PANTHER" id="PTHR43652">
    <property type="entry name" value="BASIC AMINO ACID ANTIPORTER YFCC-RELATED"/>
    <property type="match status" value="1"/>
</dbReference>
<reference evidence="7 8" key="2">
    <citation type="submission" date="2009-02" db="EMBL/GenBank/DDBJ databases">
        <title>Draft genome sequence of Clostridium asparagiforme (DSM 15981).</title>
        <authorList>
            <person name="Sudarsanam P."/>
            <person name="Ley R."/>
            <person name="Guruge J."/>
            <person name="Turnbaugh P.J."/>
            <person name="Mahowald M."/>
            <person name="Liep D."/>
            <person name="Gordon J."/>
        </authorList>
    </citation>
    <scope>NUCLEOTIDE SEQUENCE [LARGE SCALE GENOMIC DNA]</scope>
    <source>
        <strain evidence="7 8">DSM 15981</strain>
    </source>
</reference>
<evidence type="ECO:0000256" key="4">
    <source>
        <dbReference type="ARBA" id="ARBA00022989"/>
    </source>
</evidence>
<evidence type="ECO:0000256" key="3">
    <source>
        <dbReference type="ARBA" id="ARBA00022692"/>
    </source>
</evidence>
<keyword evidence="8" id="KW-1185">Reference proteome</keyword>
<feature type="transmembrane region" description="Helical" evidence="6">
    <location>
        <begin position="432"/>
        <end position="452"/>
    </location>
</feature>
<dbReference type="InterPro" id="IPR018385">
    <property type="entry name" value="C4_dicarb_anaerob_car-like"/>
</dbReference>
<feature type="transmembrane region" description="Helical" evidence="6">
    <location>
        <begin position="181"/>
        <end position="198"/>
    </location>
</feature>
<proteinExistence type="predicted"/>
<comment type="subcellular location">
    <subcellularLocation>
        <location evidence="1">Cell membrane</location>
        <topology evidence="1">Multi-pass membrane protein</topology>
    </subcellularLocation>
</comment>
<dbReference type="EMBL" id="ACCJ01000052">
    <property type="protein sequence ID" value="EEG56698.1"/>
    <property type="molecule type" value="Genomic_DNA"/>
</dbReference>
<dbReference type="HOGENOM" id="CLU_035307_0_1_9"/>
<comment type="caution">
    <text evidence="7">The sequence shown here is derived from an EMBL/GenBank/DDBJ whole genome shotgun (WGS) entry which is preliminary data.</text>
</comment>
<evidence type="ECO:0000256" key="2">
    <source>
        <dbReference type="ARBA" id="ARBA00022475"/>
    </source>
</evidence>
<evidence type="ECO:0000256" key="6">
    <source>
        <dbReference type="SAM" id="Phobius"/>
    </source>
</evidence>
<feature type="transmembrane region" description="Helical" evidence="6">
    <location>
        <begin position="278"/>
        <end position="297"/>
    </location>
</feature>
<feature type="transmembrane region" description="Helical" evidence="6">
    <location>
        <begin position="133"/>
        <end position="151"/>
    </location>
</feature>
<keyword evidence="5 6" id="KW-0472">Membrane</keyword>
<protein>
    <submittedName>
        <fullName evidence="7">C4-dicarboxylate anaerobic carrier</fullName>
    </submittedName>
</protein>
<keyword evidence="3 6" id="KW-0812">Transmembrane</keyword>
<feature type="transmembrane region" description="Helical" evidence="6">
    <location>
        <begin position="340"/>
        <end position="357"/>
    </location>
</feature>